<dbReference type="PROSITE" id="PS50002">
    <property type="entry name" value="SH3"/>
    <property type="match status" value="1"/>
</dbReference>
<dbReference type="SUPFAM" id="SSF50044">
    <property type="entry name" value="SH3-domain"/>
    <property type="match status" value="1"/>
</dbReference>
<evidence type="ECO:0000313" key="3">
    <source>
        <dbReference type="EMBL" id="QDO88568.1"/>
    </source>
</evidence>
<evidence type="ECO:0000256" key="1">
    <source>
        <dbReference type="ARBA" id="ARBA00022443"/>
    </source>
</evidence>
<organism evidence="3 4">
    <name type="scientific">Ornithinimicrobium ciconiae</name>
    <dbReference type="NCBI Taxonomy" id="2594265"/>
    <lineage>
        <taxon>Bacteria</taxon>
        <taxon>Bacillati</taxon>
        <taxon>Actinomycetota</taxon>
        <taxon>Actinomycetes</taxon>
        <taxon>Micrococcales</taxon>
        <taxon>Ornithinimicrobiaceae</taxon>
        <taxon>Ornithinimicrobium</taxon>
    </lineage>
</organism>
<dbReference type="Pfam" id="PF07653">
    <property type="entry name" value="SH3_2"/>
    <property type="match status" value="1"/>
</dbReference>
<gene>
    <name evidence="3" type="ORF">FNH13_09640</name>
</gene>
<sequence>MKRVTARTAHEIPDRAPLQLTVGDEVQAGVHDSEWPEFVFVTAAHGTGWVPARHLSQSSGPVVAQTAYDTTELATRVGEVLDVLTEDVISGWLWCRSSSGRQGWVPVRTVEDDT</sequence>
<evidence type="ECO:0000259" key="2">
    <source>
        <dbReference type="PROSITE" id="PS50002"/>
    </source>
</evidence>
<protein>
    <recommendedName>
        <fullName evidence="2">SH3 domain-containing protein</fullName>
    </recommendedName>
</protein>
<feature type="domain" description="SH3" evidence="2">
    <location>
        <begin position="57"/>
        <end position="114"/>
    </location>
</feature>
<keyword evidence="1" id="KW-0728">SH3 domain</keyword>
<keyword evidence="4" id="KW-1185">Reference proteome</keyword>
<dbReference type="OrthoDB" id="1030757at2"/>
<proteinExistence type="predicted"/>
<dbReference type="Gene3D" id="2.30.30.40">
    <property type="entry name" value="SH3 Domains"/>
    <property type="match status" value="1"/>
</dbReference>
<dbReference type="AlphaFoldDB" id="A0A516GAN9"/>
<dbReference type="KEGG" id="orz:FNH13_09640"/>
<dbReference type="InterPro" id="IPR001452">
    <property type="entry name" value="SH3_domain"/>
</dbReference>
<dbReference type="RefSeq" id="WP_143783246.1">
    <property type="nucleotide sequence ID" value="NZ_CP041616.1"/>
</dbReference>
<dbReference type="InterPro" id="IPR036028">
    <property type="entry name" value="SH3-like_dom_sf"/>
</dbReference>
<reference evidence="3 4" key="1">
    <citation type="submission" date="2019-07" db="EMBL/GenBank/DDBJ databases">
        <title>complete genome sequencing of Ornithinimicrobium sp. H23M54.</title>
        <authorList>
            <person name="Bae J.-W."/>
            <person name="Lee S.-Y."/>
        </authorList>
    </citation>
    <scope>NUCLEOTIDE SEQUENCE [LARGE SCALE GENOMIC DNA]</scope>
    <source>
        <strain evidence="3 4">H23M54</strain>
    </source>
</reference>
<name>A0A516GAN9_9MICO</name>
<dbReference type="Proteomes" id="UP000315395">
    <property type="component" value="Chromosome"/>
</dbReference>
<dbReference type="EMBL" id="CP041616">
    <property type="protein sequence ID" value="QDO88568.1"/>
    <property type="molecule type" value="Genomic_DNA"/>
</dbReference>
<accession>A0A516GAN9</accession>
<evidence type="ECO:0000313" key="4">
    <source>
        <dbReference type="Proteomes" id="UP000315395"/>
    </source>
</evidence>